<keyword evidence="4" id="KW-0597">Phosphoprotein</keyword>
<evidence type="ECO:0000256" key="4">
    <source>
        <dbReference type="ARBA" id="ARBA00022553"/>
    </source>
</evidence>
<keyword evidence="5" id="KW-0808">Transferase</keyword>
<gene>
    <name evidence="9" type="ORF">SAMN02745220_04835</name>
</gene>
<dbReference type="InterPro" id="IPR052162">
    <property type="entry name" value="Sensor_kinase/Photoreceptor"/>
</dbReference>
<dbReference type="Gene3D" id="3.30.565.10">
    <property type="entry name" value="Histidine kinase-like ATPase, C-terminal domain"/>
    <property type="match status" value="1"/>
</dbReference>
<feature type="domain" description="HAMP" evidence="8">
    <location>
        <begin position="315"/>
        <end position="368"/>
    </location>
</feature>
<dbReference type="SMART" id="SM00304">
    <property type="entry name" value="HAMP"/>
    <property type="match status" value="1"/>
</dbReference>
<dbReference type="InterPro" id="IPR036890">
    <property type="entry name" value="HATPase_C_sf"/>
</dbReference>
<dbReference type="CDD" id="cd00082">
    <property type="entry name" value="HisKA"/>
    <property type="match status" value="1"/>
</dbReference>
<dbReference type="PRINTS" id="PR00344">
    <property type="entry name" value="BCTRLSENSOR"/>
</dbReference>
<sequence>MRLRDKVILTCLLTALLSVLAISALSLMISGDFVRKEGAADLTAVNSRRANQILQWTSNTSRQLEVLGQMPIIHEKLSFELEQAGSENRAVITELLETIVEKHLRPALILGTFSELFLLEVPSGKILASTDPKQIGKMQGSREYFIKGQLGTHIQNIFYSMSIRQPTMVVSLPIGGNNALPNAVLAGRLNLSALSDILREWRGLWQTEDSYLVNNQHIFITEPRYGKNFMLRKTVYTEGVNRALNRQNGISWYKDYRGKEVIGAYQYLDDRELALITEVDGDDYLAAINKLKHSLYLSAILIATLSLVIGWLVAKTIVTPLTSLAAAIDRISSSNLKLEFEPQGAGKELITIVNAFRKMIQGLQTTLVSRDQLQKEVEQRKIAESDLLVALDQVKRSNAELEQFAYVASHDLQEPLRMVASYNQLLAQRYGPQLDEKAQKYIHYAVDGANRMQTLIQDLLTFSRVSTKGAEFGPVDFQEVVSTAILNLEMLIEESGAQITVQNLPTVSGDGGQLTQLMQNLIANSIKFRSEAIPTVHIEAQRQQEEYIFSIRDNGIGIDKKYSDKIFVVFQRLHTREEYPGTGIGLAVCKRIVERHGGSIWFDSAPGQGTTFSFTLKRHAAA</sequence>
<dbReference type="OrthoDB" id="5524356at2"/>
<evidence type="ECO:0000259" key="7">
    <source>
        <dbReference type="PROSITE" id="PS50109"/>
    </source>
</evidence>
<dbReference type="FunFam" id="3.30.565.10:FF:000006">
    <property type="entry name" value="Sensor histidine kinase WalK"/>
    <property type="match status" value="1"/>
</dbReference>
<dbReference type="PROSITE" id="PS50109">
    <property type="entry name" value="HIS_KIN"/>
    <property type="match status" value="1"/>
</dbReference>
<evidence type="ECO:0000256" key="2">
    <source>
        <dbReference type="ARBA" id="ARBA00004370"/>
    </source>
</evidence>
<name>A0A1M7YJX5_9BACT</name>
<dbReference type="CDD" id="cd18774">
    <property type="entry name" value="PDC2_HK_sensor"/>
    <property type="match status" value="1"/>
</dbReference>
<dbReference type="Gene3D" id="6.10.340.10">
    <property type="match status" value="1"/>
</dbReference>
<evidence type="ECO:0000256" key="6">
    <source>
        <dbReference type="ARBA" id="ARBA00022777"/>
    </source>
</evidence>
<evidence type="ECO:0000259" key="8">
    <source>
        <dbReference type="PROSITE" id="PS50885"/>
    </source>
</evidence>
<protein>
    <recommendedName>
        <fullName evidence="3">histidine kinase</fullName>
        <ecNumber evidence="3">2.7.13.3</ecNumber>
    </recommendedName>
</protein>
<dbReference type="SUPFAM" id="SSF55874">
    <property type="entry name" value="ATPase domain of HSP90 chaperone/DNA topoisomerase II/histidine kinase"/>
    <property type="match status" value="1"/>
</dbReference>
<evidence type="ECO:0000313" key="10">
    <source>
        <dbReference type="Proteomes" id="UP000184603"/>
    </source>
</evidence>
<comment type="catalytic activity">
    <reaction evidence="1">
        <text>ATP + protein L-histidine = ADP + protein N-phospho-L-histidine.</text>
        <dbReference type="EC" id="2.7.13.3"/>
    </reaction>
</comment>
<dbReference type="GO" id="GO:0000155">
    <property type="term" value="F:phosphorelay sensor kinase activity"/>
    <property type="evidence" value="ECO:0007669"/>
    <property type="project" value="InterPro"/>
</dbReference>
<comment type="subcellular location">
    <subcellularLocation>
        <location evidence="2">Membrane</location>
    </subcellularLocation>
</comment>
<dbReference type="STRING" id="1121416.SAMN02745220_04835"/>
<reference evidence="9 10" key="1">
    <citation type="submission" date="2016-12" db="EMBL/GenBank/DDBJ databases">
        <authorList>
            <person name="Song W.-J."/>
            <person name="Kurnit D.M."/>
        </authorList>
    </citation>
    <scope>NUCLEOTIDE SEQUENCE [LARGE SCALE GENOMIC DNA]</scope>
    <source>
        <strain evidence="9 10">DSM 18488</strain>
    </source>
</reference>
<dbReference type="SUPFAM" id="SSF47384">
    <property type="entry name" value="Homodimeric domain of signal transducing histidine kinase"/>
    <property type="match status" value="1"/>
</dbReference>
<dbReference type="Gene3D" id="3.30.450.20">
    <property type="entry name" value="PAS domain"/>
    <property type="match status" value="1"/>
</dbReference>
<feature type="domain" description="Histidine kinase" evidence="7">
    <location>
        <begin position="407"/>
        <end position="620"/>
    </location>
</feature>
<evidence type="ECO:0000256" key="1">
    <source>
        <dbReference type="ARBA" id="ARBA00000085"/>
    </source>
</evidence>
<dbReference type="PANTHER" id="PTHR43304">
    <property type="entry name" value="PHYTOCHROME-LIKE PROTEIN CPH1"/>
    <property type="match status" value="1"/>
</dbReference>
<dbReference type="EMBL" id="FRFE01000043">
    <property type="protein sequence ID" value="SHO52919.1"/>
    <property type="molecule type" value="Genomic_DNA"/>
</dbReference>
<accession>A0A1M7YJX5</accession>
<dbReference type="AlphaFoldDB" id="A0A1M7YJX5"/>
<dbReference type="PROSITE" id="PS50885">
    <property type="entry name" value="HAMP"/>
    <property type="match status" value="1"/>
</dbReference>
<dbReference type="InterPro" id="IPR003661">
    <property type="entry name" value="HisK_dim/P_dom"/>
</dbReference>
<dbReference type="InterPro" id="IPR036097">
    <property type="entry name" value="HisK_dim/P_sf"/>
</dbReference>
<keyword evidence="10" id="KW-1185">Reference proteome</keyword>
<dbReference type="InterPro" id="IPR003660">
    <property type="entry name" value="HAMP_dom"/>
</dbReference>
<dbReference type="SMART" id="SM00388">
    <property type="entry name" value="HisKA"/>
    <property type="match status" value="1"/>
</dbReference>
<dbReference type="Proteomes" id="UP000184603">
    <property type="component" value="Unassembled WGS sequence"/>
</dbReference>
<dbReference type="Gene3D" id="1.10.287.130">
    <property type="match status" value="1"/>
</dbReference>
<evidence type="ECO:0000256" key="3">
    <source>
        <dbReference type="ARBA" id="ARBA00012438"/>
    </source>
</evidence>
<dbReference type="GO" id="GO:0016020">
    <property type="term" value="C:membrane"/>
    <property type="evidence" value="ECO:0007669"/>
    <property type="project" value="UniProtKB-SubCell"/>
</dbReference>
<evidence type="ECO:0000313" key="9">
    <source>
        <dbReference type="EMBL" id="SHO52919.1"/>
    </source>
</evidence>
<dbReference type="Pfam" id="PF00512">
    <property type="entry name" value="HisKA"/>
    <property type="match status" value="1"/>
</dbReference>
<proteinExistence type="predicted"/>
<dbReference type="SMART" id="SM00387">
    <property type="entry name" value="HATPase_c"/>
    <property type="match status" value="1"/>
</dbReference>
<organism evidence="9 10">
    <name type="scientific">Desulfopila aestuarii DSM 18488</name>
    <dbReference type="NCBI Taxonomy" id="1121416"/>
    <lineage>
        <taxon>Bacteria</taxon>
        <taxon>Pseudomonadati</taxon>
        <taxon>Thermodesulfobacteriota</taxon>
        <taxon>Desulfobulbia</taxon>
        <taxon>Desulfobulbales</taxon>
        <taxon>Desulfocapsaceae</taxon>
        <taxon>Desulfopila</taxon>
    </lineage>
</organism>
<evidence type="ECO:0000256" key="5">
    <source>
        <dbReference type="ARBA" id="ARBA00022679"/>
    </source>
</evidence>
<dbReference type="PANTHER" id="PTHR43304:SF1">
    <property type="entry name" value="PAC DOMAIN-CONTAINING PROTEIN"/>
    <property type="match status" value="1"/>
</dbReference>
<dbReference type="Pfam" id="PF02518">
    <property type="entry name" value="HATPase_c"/>
    <property type="match status" value="1"/>
</dbReference>
<dbReference type="EC" id="2.7.13.3" evidence="3"/>
<keyword evidence="6" id="KW-0418">Kinase</keyword>
<dbReference type="InterPro" id="IPR004358">
    <property type="entry name" value="Sig_transdc_His_kin-like_C"/>
</dbReference>
<dbReference type="InterPro" id="IPR005467">
    <property type="entry name" value="His_kinase_dom"/>
</dbReference>
<dbReference type="InterPro" id="IPR003594">
    <property type="entry name" value="HATPase_dom"/>
</dbReference>
<dbReference type="RefSeq" id="WP_073616534.1">
    <property type="nucleotide sequence ID" value="NZ_FRFE01000043.1"/>
</dbReference>